<evidence type="ECO:0000313" key="2">
    <source>
        <dbReference type="Proteomes" id="UP000199229"/>
    </source>
</evidence>
<protein>
    <submittedName>
        <fullName evidence="1">Uncharacterized protein</fullName>
    </submittedName>
</protein>
<sequence length="80" mass="9191">MTEQDGIRSPCNDCRGEVLQRHRTEFRINQRDIVAVIDEGATDREQPQRRQLLFGDTAADGWMGHVCKDNLQLGPLDQIR</sequence>
<dbReference type="Proteomes" id="UP000199229">
    <property type="component" value="Unassembled WGS sequence"/>
</dbReference>
<evidence type="ECO:0000313" key="1">
    <source>
        <dbReference type="EMBL" id="SFG69308.1"/>
    </source>
</evidence>
<keyword evidence="2" id="KW-1185">Reference proteome</keyword>
<accession>A0A1I2TWQ1</accession>
<reference evidence="2" key="1">
    <citation type="submission" date="2016-10" db="EMBL/GenBank/DDBJ databases">
        <authorList>
            <person name="Varghese N."/>
            <person name="Submissions S."/>
        </authorList>
    </citation>
    <scope>NUCLEOTIDE SEQUENCE [LARGE SCALE GENOMIC DNA]</scope>
    <source>
        <strain evidence="2">Gh-105</strain>
    </source>
</reference>
<name>A0A1I2TWQ1_9HYPH</name>
<dbReference type="AlphaFoldDB" id="A0A1I2TWQ1"/>
<organism evidence="1 2">
    <name type="scientific">Methylobacterium gossipiicola</name>
    <dbReference type="NCBI Taxonomy" id="582675"/>
    <lineage>
        <taxon>Bacteria</taxon>
        <taxon>Pseudomonadati</taxon>
        <taxon>Pseudomonadota</taxon>
        <taxon>Alphaproteobacteria</taxon>
        <taxon>Hyphomicrobiales</taxon>
        <taxon>Methylobacteriaceae</taxon>
        <taxon>Methylobacterium</taxon>
    </lineage>
</organism>
<dbReference type="EMBL" id="FOPM01000008">
    <property type="protein sequence ID" value="SFG69308.1"/>
    <property type="molecule type" value="Genomic_DNA"/>
</dbReference>
<proteinExistence type="predicted"/>
<gene>
    <name evidence="1" type="ORF">SAMN05192565_10889</name>
</gene>